<keyword evidence="3" id="KW-0378">Hydrolase</keyword>
<dbReference type="Pfam" id="PF00753">
    <property type="entry name" value="Lactamase_B"/>
    <property type="match status" value="1"/>
</dbReference>
<dbReference type="SMART" id="SM00849">
    <property type="entry name" value="Lactamase_B"/>
    <property type="match status" value="1"/>
</dbReference>
<accession>E6K782</accession>
<dbReference type="PANTHER" id="PTHR46233">
    <property type="entry name" value="HYDROXYACYLGLUTATHIONE HYDROLASE GLOC"/>
    <property type="match status" value="1"/>
</dbReference>
<gene>
    <name evidence="6" type="ORF">HMPREF6485_1729</name>
</gene>
<evidence type="ECO:0000313" key="7">
    <source>
        <dbReference type="Proteomes" id="UP000003112"/>
    </source>
</evidence>
<keyword evidence="7" id="KW-1185">Reference proteome</keyword>
<dbReference type="STRING" id="873513.HMPREF6485_1729"/>
<name>E6K782_9BACT</name>
<dbReference type="GO" id="GO:0016787">
    <property type="term" value="F:hydrolase activity"/>
    <property type="evidence" value="ECO:0007669"/>
    <property type="project" value="UniProtKB-KW"/>
</dbReference>
<evidence type="ECO:0000256" key="2">
    <source>
        <dbReference type="ARBA" id="ARBA00022723"/>
    </source>
</evidence>
<dbReference type="Gene3D" id="3.60.15.10">
    <property type="entry name" value="Ribonuclease Z/Hydroxyacylglutathione hydrolase-like"/>
    <property type="match status" value="1"/>
</dbReference>
<keyword evidence="4" id="KW-0862">Zinc</keyword>
<dbReference type="eggNOG" id="COG0491">
    <property type="taxonomic scope" value="Bacteria"/>
</dbReference>
<dbReference type="AlphaFoldDB" id="E6K782"/>
<dbReference type="EMBL" id="AEPD01000028">
    <property type="protein sequence ID" value="EFU30450.1"/>
    <property type="molecule type" value="Genomic_DNA"/>
</dbReference>
<dbReference type="InterPro" id="IPR036866">
    <property type="entry name" value="RibonucZ/Hydroxyglut_hydro"/>
</dbReference>
<dbReference type="GO" id="GO:0046872">
    <property type="term" value="F:metal ion binding"/>
    <property type="evidence" value="ECO:0007669"/>
    <property type="project" value="UniProtKB-KW"/>
</dbReference>
<sequence length="224" mass="25469">MKTHKKTIQTMLEIRKFPCNMLMENCYIVSDETKECVIIDCGAFYEEENNAIEDYIRGNKLTPRHLLLTHGHLDHNFGNRFIYDTFGLKPEVSAKDKYLMDKLKEQGNNLFHIDLEQDFPPVGHYFEEGESIKFGHTEFTIIETPGHSCGSVTFYSAKEQVAFTGDTLFSGSIGRTDFEGGSMFQIIQSLRLLAQLPDSTVVYPGHGPTTTIGNELAHNPYMDR</sequence>
<reference evidence="6 7" key="1">
    <citation type="submission" date="2010-10" db="EMBL/GenBank/DDBJ databases">
        <authorList>
            <person name="Muzny D."/>
            <person name="Qin X."/>
            <person name="Deng J."/>
            <person name="Jiang H."/>
            <person name="Liu Y."/>
            <person name="Qu J."/>
            <person name="Song X.-Z."/>
            <person name="Zhang L."/>
            <person name="Thornton R."/>
            <person name="Coyle M."/>
            <person name="Francisco L."/>
            <person name="Jackson L."/>
            <person name="Javaid M."/>
            <person name="Korchina V."/>
            <person name="Kovar C."/>
            <person name="Mata R."/>
            <person name="Mathew T."/>
            <person name="Ngo R."/>
            <person name="Nguyen L."/>
            <person name="Nguyen N."/>
            <person name="Okwuonu G."/>
            <person name="Ongeri F."/>
            <person name="Pham C."/>
            <person name="Simmons D."/>
            <person name="Wilczek-Boney K."/>
            <person name="Hale W."/>
            <person name="Jakkamsetti A."/>
            <person name="Pham P."/>
            <person name="Ruth R."/>
            <person name="San Lucas F."/>
            <person name="Warren J."/>
            <person name="Zhang J."/>
            <person name="Zhao Z."/>
            <person name="Zhou C."/>
            <person name="Zhu D."/>
            <person name="Lee S."/>
            <person name="Bess C."/>
            <person name="Blankenburg K."/>
            <person name="Forbes L."/>
            <person name="Fu Q."/>
            <person name="Gubbala S."/>
            <person name="Hirani K."/>
            <person name="Jayaseelan J.C."/>
            <person name="Lara F."/>
            <person name="Munidasa M."/>
            <person name="Palculict T."/>
            <person name="Patil S."/>
            <person name="Pu L.-L."/>
            <person name="Saada N."/>
            <person name="Tang L."/>
            <person name="Weissenberger G."/>
            <person name="Zhu Y."/>
            <person name="Hemphill L."/>
            <person name="Shang Y."/>
            <person name="Youmans B."/>
            <person name="Ayvaz T."/>
            <person name="Ross M."/>
            <person name="Santibanez J."/>
            <person name="Aqrawi P."/>
            <person name="Gross S."/>
            <person name="Joshi V."/>
            <person name="Fowler G."/>
            <person name="Nazareth L."/>
            <person name="Reid J."/>
            <person name="Worley K."/>
            <person name="Petrosino J."/>
            <person name="Highlander S."/>
            <person name="Gibbs R."/>
        </authorList>
    </citation>
    <scope>NUCLEOTIDE SEQUENCE [LARGE SCALE GENOMIC DNA]</scope>
    <source>
        <strain evidence="6 7">ATCC 33574</strain>
    </source>
</reference>
<keyword evidence="2" id="KW-0479">Metal-binding</keyword>
<dbReference type="Proteomes" id="UP000003112">
    <property type="component" value="Unassembled WGS sequence"/>
</dbReference>
<evidence type="ECO:0000256" key="3">
    <source>
        <dbReference type="ARBA" id="ARBA00022801"/>
    </source>
</evidence>
<evidence type="ECO:0000256" key="4">
    <source>
        <dbReference type="ARBA" id="ARBA00022833"/>
    </source>
</evidence>
<dbReference type="CDD" id="cd06262">
    <property type="entry name" value="metallo-hydrolase-like_MBL-fold"/>
    <property type="match status" value="1"/>
</dbReference>
<comment type="caution">
    <text evidence="6">The sequence shown here is derived from an EMBL/GenBank/DDBJ whole genome shotgun (WGS) entry which is preliminary data.</text>
</comment>
<organism evidence="6 7">
    <name type="scientific">Segatella buccae ATCC 33574</name>
    <dbReference type="NCBI Taxonomy" id="873513"/>
    <lineage>
        <taxon>Bacteria</taxon>
        <taxon>Pseudomonadati</taxon>
        <taxon>Bacteroidota</taxon>
        <taxon>Bacteroidia</taxon>
        <taxon>Bacteroidales</taxon>
        <taxon>Prevotellaceae</taxon>
        <taxon>Segatella</taxon>
    </lineage>
</organism>
<dbReference type="PANTHER" id="PTHR46233:SF3">
    <property type="entry name" value="HYDROXYACYLGLUTATHIONE HYDROLASE GLOC"/>
    <property type="match status" value="1"/>
</dbReference>
<dbReference type="HOGENOM" id="CLU_030571_5_3_10"/>
<protein>
    <submittedName>
        <fullName evidence="6">Metallo-beta-lactamase domain protein</fullName>
    </submittedName>
</protein>
<dbReference type="InterPro" id="IPR051453">
    <property type="entry name" value="MBL_Glyoxalase_II"/>
</dbReference>
<feature type="domain" description="Metallo-beta-lactamase" evidence="5">
    <location>
        <begin position="23"/>
        <end position="206"/>
    </location>
</feature>
<evidence type="ECO:0000313" key="6">
    <source>
        <dbReference type="EMBL" id="EFU30450.1"/>
    </source>
</evidence>
<evidence type="ECO:0000259" key="5">
    <source>
        <dbReference type="SMART" id="SM00849"/>
    </source>
</evidence>
<proteinExistence type="predicted"/>
<dbReference type="InterPro" id="IPR001279">
    <property type="entry name" value="Metallo-B-lactamas"/>
</dbReference>
<evidence type="ECO:0000256" key="1">
    <source>
        <dbReference type="ARBA" id="ARBA00001947"/>
    </source>
</evidence>
<comment type="cofactor">
    <cofactor evidence="1">
        <name>Zn(2+)</name>
        <dbReference type="ChEBI" id="CHEBI:29105"/>
    </cofactor>
</comment>
<dbReference type="SUPFAM" id="SSF56281">
    <property type="entry name" value="Metallo-hydrolase/oxidoreductase"/>
    <property type="match status" value="1"/>
</dbReference>